<dbReference type="EMBL" id="JAEHOI010000002">
    <property type="protein sequence ID" value="MBK0420965.1"/>
    <property type="molecule type" value="Genomic_DNA"/>
</dbReference>
<dbReference type="PROSITE" id="PS50056">
    <property type="entry name" value="TYR_PHOSPHATASE_2"/>
    <property type="match status" value="1"/>
</dbReference>
<dbReference type="RefSeq" id="WP_200131165.1">
    <property type="nucleotide sequence ID" value="NZ_JAEHOI010000002.1"/>
</dbReference>
<protein>
    <submittedName>
        <fullName evidence="2">Tyrosine-protein phosphatase</fullName>
    </submittedName>
</protein>
<dbReference type="InterPro" id="IPR026893">
    <property type="entry name" value="Tyr/Ser_Pase_IphP-type"/>
</dbReference>
<dbReference type="GO" id="GO:0004721">
    <property type="term" value="F:phosphoprotein phosphatase activity"/>
    <property type="evidence" value="ECO:0007669"/>
    <property type="project" value="InterPro"/>
</dbReference>
<proteinExistence type="predicted"/>
<dbReference type="InterPro" id="IPR029021">
    <property type="entry name" value="Prot-tyrosine_phosphatase-like"/>
</dbReference>
<dbReference type="Proteomes" id="UP000618733">
    <property type="component" value="Unassembled WGS sequence"/>
</dbReference>
<dbReference type="InterPro" id="IPR016130">
    <property type="entry name" value="Tyr_Pase_AS"/>
</dbReference>
<evidence type="ECO:0000313" key="3">
    <source>
        <dbReference type="Proteomes" id="UP000618733"/>
    </source>
</evidence>
<dbReference type="InterPro" id="IPR000387">
    <property type="entry name" value="Tyr_Pase_dom"/>
</dbReference>
<dbReference type="AlphaFoldDB" id="A0A934UWH3"/>
<dbReference type="Pfam" id="PF13350">
    <property type="entry name" value="Y_phosphatase3"/>
    <property type="match status" value="1"/>
</dbReference>
<dbReference type="Gene3D" id="3.90.190.10">
    <property type="entry name" value="Protein tyrosine phosphatase superfamily"/>
    <property type="match status" value="1"/>
</dbReference>
<accession>A0A934UWH3</accession>
<dbReference type="SUPFAM" id="SSF52799">
    <property type="entry name" value="(Phosphotyrosine protein) phosphatases II"/>
    <property type="match status" value="1"/>
</dbReference>
<evidence type="ECO:0000313" key="2">
    <source>
        <dbReference type="EMBL" id="MBK0420965.1"/>
    </source>
</evidence>
<name>A0A934UWH3_9MICO</name>
<gene>
    <name evidence="2" type="ORF">JD292_02565</name>
</gene>
<dbReference type="PROSITE" id="PS00383">
    <property type="entry name" value="TYR_PHOSPHATASE_1"/>
    <property type="match status" value="1"/>
</dbReference>
<comment type="caution">
    <text evidence="2">The sequence shown here is derived from an EMBL/GenBank/DDBJ whole genome shotgun (WGS) entry which is preliminary data.</text>
</comment>
<reference evidence="2" key="1">
    <citation type="submission" date="2020-12" db="EMBL/GenBank/DDBJ databases">
        <title>Leucobacter sp. CAS2, isolated from Chromium sludge.</title>
        <authorList>
            <person name="Xu Z."/>
        </authorList>
    </citation>
    <scope>NUCLEOTIDE SEQUENCE</scope>
    <source>
        <strain evidence="2">CSA2</strain>
    </source>
</reference>
<sequence>MANAPLPIAGTWNLRDLGGYRADGGSIRPGAFYRSDALARIGEPGRAQLAELGIARVIDLRDDSERAFAPDDVDGVTELLAHPIFPSAGAHVARRLDVFSLTEIIYLEHADTLIEALRLLGGGAGDLRPAGATLFHCTAGKDRTGAVAALALLAAGVDRDDVVDDYVASEANLRGAWLEAHLELVRQRGLEITPEIRGLIGSTPARAIENALDAVETRFGSVRDYLRAHGMTDAELATLHAAFVA</sequence>
<organism evidence="2 3">
    <name type="scientific">Leucobacter edaphi</name>
    <dbReference type="NCBI Taxonomy" id="2796472"/>
    <lineage>
        <taxon>Bacteria</taxon>
        <taxon>Bacillati</taxon>
        <taxon>Actinomycetota</taxon>
        <taxon>Actinomycetes</taxon>
        <taxon>Micrococcales</taxon>
        <taxon>Microbacteriaceae</taxon>
        <taxon>Leucobacter</taxon>
    </lineage>
</organism>
<evidence type="ECO:0000259" key="1">
    <source>
        <dbReference type="PROSITE" id="PS50056"/>
    </source>
</evidence>
<feature type="domain" description="Tyrosine specific protein phosphatases" evidence="1">
    <location>
        <begin position="111"/>
        <end position="164"/>
    </location>
</feature>
<keyword evidence="3" id="KW-1185">Reference proteome</keyword>